<feature type="transmembrane region" description="Helical" evidence="1">
    <location>
        <begin position="72"/>
        <end position="97"/>
    </location>
</feature>
<dbReference type="Proteomes" id="UP000078200">
    <property type="component" value="Unassembled WGS sequence"/>
</dbReference>
<keyword evidence="3" id="KW-1185">Reference proteome</keyword>
<dbReference type="VEuPathDB" id="VectorBase:GAUT025211"/>
<dbReference type="EnsemblMetazoa" id="GAUT025211-RA">
    <property type="protein sequence ID" value="GAUT025211-PA"/>
    <property type="gene ID" value="GAUT025211"/>
</dbReference>
<keyword evidence="1" id="KW-1133">Transmembrane helix</keyword>
<dbReference type="AlphaFoldDB" id="A0A1A9V434"/>
<organism evidence="2 3">
    <name type="scientific">Glossina austeni</name>
    <name type="common">Savannah tsetse fly</name>
    <dbReference type="NCBI Taxonomy" id="7395"/>
    <lineage>
        <taxon>Eukaryota</taxon>
        <taxon>Metazoa</taxon>
        <taxon>Ecdysozoa</taxon>
        <taxon>Arthropoda</taxon>
        <taxon>Hexapoda</taxon>
        <taxon>Insecta</taxon>
        <taxon>Pterygota</taxon>
        <taxon>Neoptera</taxon>
        <taxon>Endopterygota</taxon>
        <taxon>Diptera</taxon>
        <taxon>Brachycera</taxon>
        <taxon>Muscomorpha</taxon>
        <taxon>Hippoboscoidea</taxon>
        <taxon>Glossinidae</taxon>
        <taxon>Glossina</taxon>
    </lineage>
</organism>
<keyword evidence="1" id="KW-0472">Membrane</keyword>
<reference evidence="2" key="1">
    <citation type="submission" date="2020-05" db="UniProtKB">
        <authorList>
            <consortium name="EnsemblMetazoa"/>
        </authorList>
    </citation>
    <scope>IDENTIFICATION</scope>
    <source>
        <strain evidence="2">TTRI</strain>
    </source>
</reference>
<name>A0A1A9V434_GLOAU</name>
<evidence type="ECO:0000313" key="3">
    <source>
        <dbReference type="Proteomes" id="UP000078200"/>
    </source>
</evidence>
<proteinExistence type="predicted"/>
<sequence length="104" mass="11769">MEETLLVKDLHLGSPLGRSFWYILLSTEFKLNRSTAPVQQVAVFALNPKTSTVWVKLESYNEDELGMKFACVLVYVIKGIVLLLWSLLCALLLPLCYHAVEPKT</sequence>
<keyword evidence="1" id="KW-0812">Transmembrane</keyword>
<protein>
    <submittedName>
        <fullName evidence="2">Uncharacterized protein</fullName>
    </submittedName>
</protein>
<evidence type="ECO:0000313" key="2">
    <source>
        <dbReference type="EnsemblMetazoa" id="GAUT025211-PA"/>
    </source>
</evidence>
<evidence type="ECO:0000256" key="1">
    <source>
        <dbReference type="SAM" id="Phobius"/>
    </source>
</evidence>
<accession>A0A1A9V434</accession>